<evidence type="ECO:0008006" key="9">
    <source>
        <dbReference type="Google" id="ProtNLM"/>
    </source>
</evidence>
<evidence type="ECO:0000256" key="5">
    <source>
        <dbReference type="ARBA" id="ARBA00023124"/>
    </source>
</evidence>
<keyword evidence="4" id="KW-0378">Hydrolase</keyword>
<evidence type="ECO:0000256" key="4">
    <source>
        <dbReference type="ARBA" id="ARBA00022801"/>
    </source>
</evidence>
<evidence type="ECO:0000256" key="2">
    <source>
        <dbReference type="ARBA" id="ARBA00022670"/>
    </source>
</evidence>
<dbReference type="Gene3D" id="3.90.1680.10">
    <property type="entry name" value="SOS response associated peptidase-like"/>
    <property type="match status" value="1"/>
</dbReference>
<dbReference type="SUPFAM" id="SSF143081">
    <property type="entry name" value="BB1717-like"/>
    <property type="match status" value="1"/>
</dbReference>
<evidence type="ECO:0000256" key="3">
    <source>
        <dbReference type="ARBA" id="ARBA00022763"/>
    </source>
</evidence>
<evidence type="ECO:0000256" key="1">
    <source>
        <dbReference type="ARBA" id="ARBA00008136"/>
    </source>
</evidence>
<dbReference type="EMBL" id="UINC01039813">
    <property type="protein sequence ID" value="SVB38839.1"/>
    <property type="molecule type" value="Genomic_DNA"/>
</dbReference>
<gene>
    <name evidence="8" type="ORF">METZ01_LOCUS191693</name>
</gene>
<dbReference type="PANTHER" id="PTHR13604:SF0">
    <property type="entry name" value="ABASIC SITE PROCESSING PROTEIN HMCES"/>
    <property type="match status" value="1"/>
</dbReference>
<comment type="similarity">
    <text evidence="1">Belongs to the SOS response-associated peptidase family.</text>
</comment>
<sequence length="207" mass="23722">VKASEELPPSYNVAPSQRALVVRNTPEGRVASALVWGLIPSWVKDSKKNRPINARSESVSERPMFRRSFRTQRCLVLCNGYYEWRKQATGPKQPYYFQCPEATPFVLAGLWERNDHLDAEPLETFCVLTTTASAAVDCIHHRMPIRLSRDAHADWLDSSVCDMEFLSRLMSSADNNWMFYPVSRYVNSPRNDSSRCLERDLSADRST</sequence>
<dbReference type="GO" id="GO:0106300">
    <property type="term" value="P:protein-DNA covalent cross-linking repair"/>
    <property type="evidence" value="ECO:0007669"/>
    <property type="project" value="InterPro"/>
</dbReference>
<evidence type="ECO:0000256" key="7">
    <source>
        <dbReference type="ARBA" id="ARBA00023239"/>
    </source>
</evidence>
<keyword evidence="5" id="KW-0190">Covalent protein-DNA linkage</keyword>
<dbReference type="InterPro" id="IPR036590">
    <property type="entry name" value="SRAP-like"/>
</dbReference>
<protein>
    <recommendedName>
        <fullName evidence="9">SOS response-associated peptidase YedK</fullName>
    </recommendedName>
</protein>
<dbReference type="GO" id="GO:0008233">
    <property type="term" value="F:peptidase activity"/>
    <property type="evidence" value="ECO:0007669"/>
    <property type="project" value="UniProtKB-KW"/>
</dbReference>
<keyword evidence="3" id="KW-0227">DNA damage</keyword>
<dbReference type="AlphaFoldDB" id="A0A382DKW0"/>
<accession>A0A382DKW0</accession>
<dbReference type="GO" id="GO:0016829">
    <property type="term" value="F:lyase activity"/>
    <property type="evidence" value="ECO:0007669"/>
    <property type="project" value="UniProtKB-KW"/>
</dbReference>
<feature type="non-terminal residue" evidence="8">
    <location>
        <position position="1"/>
    </location>
</feature>
<proteinExistence type="inferred from homology"/>
<keyword evidence="2" id="KW-0645">Protease</keyword>
<dbReference type="GO" id="GO:0003697">
    <property type="term" value="F:single-stranded DNA binding"/>
    <property type="evidence" value="ECO:0007669"/>
    <property type="project" value="InterPro"/>
</dbReference>
<dbReference type="InterPro" id="IPR003738">
    <property type="entry name" value="SRAP"/>
</dbReference>
<evidence type="ECO:0000313" key="8">
    <source>
        <dbReference type="EMBL" id="SVB38839.1"/>
    </source>
</evidence>
<evidence type="ECO:0000256" key="6">
    <source>
        <dbReference type="ARBA" id="ARBA00023125"/>
    </source>
</evidence>
<dbReference type="PANTHER" id="PTHR13604">
    <property type="entry name" value="DC12-RELATED"/>
    <property type="match status" value="1"/>
</dbReference>
<dbReference type="Pfam" id="PF02586">
    <property type="entry name" value="SRAP"/>
    <property type="match status" value="1"/>
</dbReference>
<name>A0A382DKW0_9ZZZZ</name>
<keyword evidence="7" id="KW-0456">Lyase</keyword>
<organism evidence="8">
    <name type="scientific">marine metagenome</name>
    <dbReference type="NCBI Taxonomy" id="408172"/>
    <lineage>
        <taxon>unclassified sequences</taxon>
        <taxon>metagenomes</taxon>
        <taxon>ecological metagenomes</taxon>
    </lineage>
</organism>
<keyword evidence="6" id="KW-0238">DNA-binding</keyword>
<reference evidence="8" key="1">
    <citation type="submission" date="2018-05" db="EMBL/GenBank/DDBJ databases">
        <authorList>
            <person name="Lanie J.A."/>
            <person name="Ng W.-L."/>
            <person name="Kazmierczak K.M."/>
            <person name="Andrzejewski T.M."/>
            <person name="Davidsen T.M."/>
            <person name="Wayne K.J."/>
            <person name="Tettelin H."/>
            <person name="Glass J.I."/>
            <person name="Rusch D."/>
            <person name="Podicherti R."/>
            <person name="Tsui H.-C.T."/>
            <person name="Winkler M.E."/>
        </authorList>
    </citation>
    <scope>NUCLEOTIDE SEQUENCE</scope>
</reference>
<dbReference type="GO" id="GO:0006508">
    <property type="term" value="P:proteolysis"/>
    <property type="evidence" value="ECO:0007669"/>
    <property type="project" value="UniProtKB-KW"/>
</dbReference>